<dbReference type="PANTHER" id="PTHR34581">
    <property type="entry name" value="PTS SYSTEM N,N'-DIACETYLCHITOBIOSE-SPECIFIC EIIB COMPONENT"/>
    <property type="match status" value="1"/>
</dbReference>
<evidence type="ECO:0000313" key="10">
    <source>
        <dbReference type="Proteomes" id="UP000266172"/>
    </source>
</evidence>
<dbReference type="InterPro" id="IPR003501">
    <property type="entry name" value="PTS_EIIB_2/3"/>
</dbReference>
<protein>
    <submittedName>
        <fullName evidence="9">PTS sugar transporter subunit IIB</fullName>
    </submittedName>
</protein>
<keyword evidence="3 9" id="KW-0762">Sugar transport</keyword>
<dbReference type="GO" id="GO:0008982">
    <property type="term" value="F:protein-N(PI)-phosphohistidine-sugar phosphotransferase activity"/>
    <property type="evidence" value="ECO:0007669"/>
    <property type="project" value="InterPro"/>
</dbReference>
<evidence type="ECO:0000313" key="9">
    <source>
        <dbReference type="EMBL" id="RGS42460.1"/>
    </source>
</evidence>
<dbReference type="AlphaFoldDB" id="A0A395VB78"/>
<evidence type="ECO:0000256" key="6">
    <source>
        <dbReference type="ARBA" id="ARBA00022777"/>
    </source>
</evidence>
<dbReference type="GO" id="GO:0016301">
    <property type="term" value="F:kinase activity"/>
    <property type="evidence" value="ECO:0007669"/>
    <property type="project" value="UniProtKB-KW"/>
</dbReference>
<keyword evidence="2" id="KW-0597">Phosphoprotein</keyword>
<name>A0A395VB78_9FIRM</name>
<reference evidence="9 10" key="1">
    <citation type="submission" date="2018-08" db="EMBL/GenBank/DDBJ databases">
        <title>A genome reference for cultivated species of the human gut microbiota.</title>
        <authorList>
            <person name="Zou Y."/>
            <person name="Xue W."/>
            <person name="Luo G."/>
        </authorList>
    </citation>
    <scope>NUCLEOTIDE SEQUENCE [LARGE SCALE GENOMIC DNA]</scope>
    <source>
        <strain evidence="9 10">AF22-12AC</strain>
    </source>
</reference>
<evidence type="ECO:0000256" key="5">
    <source>
        <dbReference type="ARBA" id="ARBA00022683"/>
    </source>
</evidence>
<dbReference type="EMBL" id="QRVL01000001">
    <property type="protein sequence ID" value="RGS42460.1"/>
    <property type="molecule type" value="Genomic_DNA"/>
</dbReference>
<feature type="domain" description="PTS EIIB type-3" evidence="8">
    <location>
        <begin position="1"/>
        <end position="102"/>
    </location>
</feature>
<evidence type="ECO:0000259" key="8">
    <source>
        <dbReference type="PROSITE" id="PS51100"/>
    </source>
</evidence>
<keyword evidence="4" id="KW-0808">Transferase</keyword>
<comment type="caution">
    <text evidence="9">The sequence shown here is derived from an EMBL/GenBank/DDBJ whole genome shotgun (WGS) entry which is preliminary data.</text>
</comment>
<gene>
    <name evidence="9" type="ORF">DWX93_03830</name>
</gene>
<dbReference type="Pfam" id="PF02302">
    <property type="entry name" value="PTS_IIB"/>
    <property type="match status" value="1"/>
</dbReference>
<feature type="modified residue" description="Phosphocysteine; by EIIA" evidence="7">
    <location>
        <position position="7"/>
    </location>
</feature>
<dbReference type="InterPro" id="IPR036095">
    <property type="entry name" value="PTS_EIIB-like_sf"/>
</dbReference>
<proteinExistence type="predicted"/>
<evidence type="ECO:0000256" key="1">
    <source>
        <dbReference type="ARBA" id="ARBA00022448"/>
    </source>
</evidence>
<keyword evidence="5" id="KW-0598">Phosphotransferase system</keyword>
<dbReference type="RefSeq" id="WP_118096690.1">
    <property type="nucleotide sequence ID" value="NZ_QRVL01000001.1"/>
</dbReference>
<dbReference type="InterPro" id="IPR013012">
    <property type="entry name" value="PTS_EIIB_3"/>
</dbReference>
<evidence type="ECO:0000256" key="7">
    <source>
        <dbReference type="PROSITE-ProRule" id="PRU00423"/>
    </source>
</evidence>
<dbReference type="InterPro" id="IPR051819">
    <property type="entry name" value="PTS_sugar-specific_EIIB"/>
</dbReference>
<evidence type="ECO:0000256" key="2">
    <source>
        <dbReference type="ARBA" id="ARBA00022553"/>
    </source>
</evidence>
<dbReference type="GO" id="GO:0009401">
    <property type="term" value="P:phosphoenolpyruvate-dependent sugar phosphotransferase system"/>
    <property type="evidence" value="ECO:0007669"/>
    <property type="project" value="UniProtKB-KW"/>
</dbReference>
<dbReference type="Proteomes" id="UP000266172">
    <property type="component" value="Unassembled WGS sequence"/>
</dbReference>
<evidence type="ECO:0000256" key="4">
    <source>
        <dbReference type="ARBA" id="ARBA00022679"/>
    </source>
</evidence>
<keyword evidence="1" id="KW-0813">Transport</keyword>
<dbReference type="PANTHER" id="PTHR34581:SF2">
    <property type="entry name" value="PTS SYSTEM N,N'-DIACETYLCHITOBIOSE-SPECIFIC EIIB COMPONENT"/>
    <property type="match status" value="1"/>
</dbReference>
<accession>A0A395VB78</accession>
<keyword evidence="6" id="KW-0418">Kinase</keyword>
<organism evidence="9 10">
    <name type="scientific">Roseburia hominis</name>
    <dbReference type="NCBI Taxonomy" id="301301"/>
    <lineage>
        <taxon>Bacteria</taxon>
        <taxon>Bacillati</taxon>
        <taxon>Bacillota</taxon>
        <taxon>Clostridia</taxon>
        <taxon>Lachnospirales</taxon>
        <taxon>Lachnospiraceae</taxon>
        <taxon>Roseburia</taxon>
    </lineage>
</organism>
<dbReference type="Gene3D" id="3.40.50.2300">
    <property type="match status" value="1"/>
</dbReference>
<dbReference type="PROSITE" id="PS51100">
    <property type="entry name" value="PTS_EIIB_TYPE_3"/>
    <property type="match status" value="1"/>
</dbReference>
<sequence>MKILLVCSAGMSTDILRGELIKYAKKEQLPLEVKAVGVHACKEYCTGYDVILLGPQIAYRRERIAAECGNLPVLAIAPEDYAAGNAAHILEQVETTLRGLDE</sequence>
<evidence type="ECO:0000256" key="3">
    <source>
        <dbReference type="ARBA" id="ARBA00022597"/>
    </source>
</evidence>
<dbReference type="SUPFAM" id="SSF52794">
    <property type="entry name" value="PTS system IIB component-like"/>
    <property type="match status" value="1"/>
</dbReference>